<dbReference type="RefSeq" id="WP_194104229.1">
    <property type="nucleotide sequence ID" value="NZ_JADFFM010000001.1"/>
</dbReference>
<reference evidence="1 2" key="1">
    <citation type="submission" date="2020-10" db="EMBL/GenBank/DDBJ databases">
        <title>Mucilaginibacter mali sp. nov., isolated from rhizosphere soil of apple orchard.</title>
        <authorList>
            <person name="Lee J.-S."/>
            <person name="Kim H.S."/>
            <person name="Kim J.-S."/>
        </authorList>
    </citation>
    <scope>NUCLEOTIDE SEQUENCE [LARGE SCALE GENOMIC DNA]</scope>
    <source>
        <strain evidence="1 2">KCTC 23157</strain>
    </source>
</reference>
<keyword evidence="2" id="KW-1185">Reference proteome</keyword>
<evidence type="ECO:0000313" key="2">
    <source>
        <dbReference type="Proteomes" id="UP000632774"/>
    </source>
</evidence>
<dbReference type="Proteomes" id="UP000632774">
    <property type="component" value="Unassembled WGS sequence"/>
</dbReference>
<sequence length="118" mass="13596">MISSFILPLGDFSLLRDIPQMYQNYTRITSNEEMGVIDFIGDYLMHGKDIFGHNEHDKVPAKGNDVQFQHQASPLNIVFSYNPALLTTDSYSVLTHPLFIQRFNTSNYRNELFRPPLA</sequence>
<gene>
    <name evidence="1" type="ORF">IRJ18_00425</name>
</gene>
<comment type="caution">
    <text evidence="1">The sequence shown here is derived from an EMBL/GenBank/DDBJ whole genome shotgun (WGS) entry which is preliminary data.</text>
</comment>
<name>A0ABR9XBS1_9SPHI</name>
<accession>A0ABR9XBS1</accession>
<evidence type="ECO:0000313" key="1">
    <source>
        <dbReference type="EMBL" id="MBE9664803.1"/>
    </source>
</evidence>
<organism evidence="1 2">
    <name type="scientific">Mucilaginibacter boryungensis</name>
    <dbReference type="NCBI Taxonomy" id="768480"/>
    <lineage>
        <taxon>Bacteria</taxon>
        <taxon>Pseudomonadati</taxon>
        <taxon>Bacteroidota</taxon>
        <taxon>Sphingobacteriia</taxon>
        <taxon>Sphingobacteriales</taxon>
        <taxon>Sphingobacteriaceae</taxon>
        <taxon>Mucilaginibacter</taxon>
    </lineage>
</organism>
<dbReference type="EMBL" id="JADFFM010000001">
    <property type="protein sequence ID" value="MBE9664803.1"/>
    <property type="molecule type" value="Genomic_DNA"/>
</dbReference>
<proteinExistence type="predicted"/>
<protein>
    <submittedName>
        <fullName evidence="1">Uncharacterized protein</fullName>
    </submittedName>
</protein>